<dbReference type="GeneID" id="5029254"/>
<dbReference type="GO" id="GO:0007018">
    <property type="term" value="P:microtubule-based movement"/>
    <property type="evidence" value="ECO:0007669"/>
    <property type="project" value="InterPro"/>
</dbReference>
<dbReference type="STRING" id="5888.A0CZ57"/>
<dbReference type="AlphaFoldDB" id="A0CZ57"/>
<evidence type="ECO:0000313" key="2">
    <source>
        <dbReference type="EMBL" id="CAK76074.1"/>
    </source>
</evidence>
<organism evidence="2 3">
    <name type="scientific">Paramecium tetraurelia</name>
    <dbReference type="NCBI Taxonomy" id="5888"/>
    <lineage>
        <taxon>Eukaryota</taxon>
        <taxon>Sar</taxon>
        <taxon>Alveolata</taxon>
        <taxon>Ciliophora</taxon>
        <taxon>Intramacronucleata</taxon>
        <taxon>Oligohymenophorea</taxon>
        <taxon>Peniculida</taxon>
        <taxon>Parameciidae</taxon>
        <taxon>Paramecium</taxon>
    </lineage>
</organism>
<dbReference type="GO" id="GO:0045505">
    <property type="term" value="F:dynein intermediate chain binding"/>
    <property type="evidence" value="ECO:0007669"/>
    <property type="project" value="InterPro"/>
</dbReference>
<dbReference type="RefSeq" id="XP_001443471.1">
    <property type="nucleotide sequence ID" value="XM_001443434.1"/>
</dbReference>
<keyword evidence="3" id="KW-1185">Reference proteome</keyword>
<gene>
    <name evidence="2" type="ORF">GSPATT00039114001</name>
</gene>
<dbReference type="OMA" id="KHYEAEE"/>
<protein>
    <submittedName>
        <fullName evidence="2">Uncharacterized protein</fullName>
    </submittedName>
</protein>
<accession>A0CZ57</accession>
<reference evidence="2 3" key="1">
    <citation type="journal article" date="2006" name="Nature">
        <title>Global trends of whole-genome duplications revealed by the ciliate Paramecium tetraurelia.</title>
        <authorList>
            <consortium name="Genoscope"/>
            <person name="Aury J.-M."/>
            <person name="Jaillon O."/>
            <person name="Duret L."/>
            <person name="Noel B."/>
            <person name="Jubin C."/>
            <person name="Porcel B.M."/>
            <person name="Segurens B."/>
            <person name="Daubin V."/>
            <person name="Anthouard V."/>
            <person name="Aiach N."/>
            <person name="Arnaiz O."/>
            <person name="Billaut A."/>
            <person name="Beisson J."/>
            <person name="Blanc I."/>
            <person name="Bouhouche K."/>
            <person name="Camara F."/>
            <person name="Duharcourt S."/>
            <person name="Guigo R."/>
            <person name="Gogendeau D."/>
            <person name="Katinka M."/>
            <person name="Keller A.-M."/>
            <person name="Kissmehl R."/>
            <person name="Klotz C."/>
            <person name="Koll F."/>
            <person name="Le Moue A."/>
            <person name="Lepere C."/>
            <person name="Malinsky S."/>
            <person name="Nowacki M."/>
            <person name="Nowak J.K."/>
            <person name="Plattner H."/>
            <person name="Poulain J."/>
            <person name="Ruiz F."/>
            <person name="Serrano V."/>
            <person name="Zagulski M."/>
            <person name="Dessen P."/>
            <person name="Betermier M."/>
            <person name="Weissenbach J."/>
            <person name="Scarpelli C."/>
            <person name="Schachter V."/>
            <person name="Sperling L."/>
            <person name="Meyer E."/>
            <person name="Cohen J."/>
            <person name="Wincker P."/>
        </authorList>
    </citation>
    <scope>NUCLEOTIDE SEQUENCE [LARGE SCALE GENOMIC DNA]</scope>
    <source>
        <strain evidence="2 3">Stock d4-2</strain>
    </source>
</reference>
<dbReference type="OrthoDB" id="424310at2759"/>
<dbReference type="KEGG" id="ptm:GSPATT00039114001"/>
<dbReference type="PANTHER" id="PTHR22878">
    <property type="entry name" value="DYNEIN HEAVY CHAIN 6, AXONEMAL-LIKE-RELATED"/>
    <property type="match status" value="1"/>
</dbReference>
<dbReference type="PANTHER" id="PTHR22878:SF69">
    <property type="entry name" value="DYNEIN HEAVY CHAIN"/>
    <property type="match status" value="1"/>
</dbReference>
<sequence>MPLSFQLITKFSEEYLNQKKRYVYTTPKQFLELINLYKFMLKTNKGMLVKNKERYENGFIILRSTQALVAEIEIQVKLKHYEAEEIKNKTYQLAEVVGKEKAKAEVENAKAADQEAKCLLSNKILHRKRNPPKQTQMLPSHLLNRPKLL</sequence>
<dbReference type="GO" id="GO:0051959">
    <property type="term" value="F:dynein light intermediate chain binding"/>
    <property type="evidence" value="ECO:0007669"/>
    <property type="project" value="InterPro"/>
</dbReference>
<dbReference type="EMBL" id="CT868225">
    <property type="protein sequence ID" value="CAK76074.1"/>
    <property type="molecule type" value="Genomic_DNA"/>
</dbReference>
<dbReference type="GO" id="GO:0030286">
    <property type="term" value="C:dynein complex"/>
    <property type="evidence" value="ECO:0007669"/>
    <property type="project" value="InterPro"/>
</dbReference>
<proteinExistence type="predicted"/>
<dbReference type="eggNOG" id="KOG3595">
    <property type="taxonomic scope" value="Eukaryota"/>
</dbReference>
<dbReference type="Gene3D" id="1.10.287.2610">
    <property type="match status" value="1"/>
</dbReference>
<name>A0CZ57_PARTE</name>
<evidence type="ECO:0000313" key="3">
    <source>
        <dbReference type="Proteomes" id="UP000000600"/>
    </source>
</evidence>
<evidence type="ECO:0000256" key="1">
    <source>
        <dbReference type="SAM" id="MobiDB-lite"/>
    </source>
</evidence>
<dbReference type="HOGENOM" id="CLU_1753242_0_0_1"/>
<dbReference type="InterPro" id="IPR026983">
    <property type="entry name" value="DHC"/>
</dbReference>
<feature type="region of interest" description="Disordered" evidence="1">
    <location>
        <begin position="129"/>
        <end position="149"/>
    </location>
</feature>
<dbReference type="InParanoid" id="A0CZ57"/>
<dbReference type="Proteomes" id="UP000000600">
    <property type="component" value="Unassembled WGS sequence"/>
</dbReference>